<dbReference type="STRING" id="1330021.A0A367LB48"/>
<evidence type="ECO:0000256" key="1">
    <source>
        <dbReference type="ARBA" id="ARBA00004496"/>
    </source>
</evidence>
<keyword evidence="4" id="KW-1185">Reference proteome</keyword>
<proteinExistence type="predicted"/>
<comment type="subcellular location">
    <subcellularLocation>
        <location evidence="1">Cytoplasm</location>
    </subcellularLocation>
</comment>
<protein>
    <recommendedName>
        <fullName evidence="5">Dynactin subunit</fullName>
    </recommendedName>
</protein>
<evidence type="ECO:0000256" key="2">
    <source>
        <dbReference type="ARBA" id="ARBA00022490"/>
    </source>
</evidence>
<evidence type="ECO:0008006" key="5">
    <source>
        <dbReference type="Google" id="ProtNLM"/>
    </source>
</evidence>
<organism evidence="3 4">
    <name type="scientific">Ophiocordyceps polyrhachis-furcata BCC 54312</name>
    <dbReference type="NCBI Taxonomy" id="1330021"/>
    <lineage>
        <taxon>Eukaryota</taxon>
        <taxon>Fungi</taxon>
        <taxon>Dikarya</taxon>
        <taxon>Ascomycota</taxon>
        <taxon>Pezizomycotina</taxon>
        <taxon>Sordariomycetes</taxon>
        <taxon>Hypocreomycetidae</taxon>
        <taxon>Hypocreales</taxon>
        <taxon>Ophiocordycipitaceae</taxon>
        <taxon>Ophiocordyceps</taxon>
    </lineage>
</organism>
<comment type="caution">
    <text evidence="3">The sequence shown here is derived from an EMBL/GenBank/DDBJ whole genome shotgun (WGS) entry which is preliminary data.</text>
</comment>
<keyword evidence="2" id="KW-0963">Cytoplasm</keyword>
<dbReference type="InterPro" id="IPR028133">
    <property type="entry name" value="Dynamitin"/>
</dbReference>
<dbReference type="OrthoDB" id="4977at2759"/>
<dbReference type="GO" id="GO:0005869">
    <property type="term" value="C:dynactin complex"/>
    <property type="evidence" value="ECO:0007669"/>
    <property type="project" value="InterPro"/>
</dbReference>
<evidence type="ECO:0000313" key="3">
    <source>
        <dbReference type="EMBL" id="RCI11641.1"/>
    </source>
</evidence>
<dbReference type="PANTHER" id="PTHR15346">
    <property type="entry name" value="DYNACTIN SUBUNIT"/>
    <property type="match status" value="1"/>
</dbReference>
<dbReference type="Proteomes" id="UP000253664">
    <property type="component" value="Unassembled WGS sequence"/>
</dbReference>
<reference evidence="3 4" key="1">
    <citation type="journal article" date="2015" name="BMC Genomics">
        <title>Insights from the genome of Ophiocordyceps polyrhachis-furcata to pathogenicity and host specificity in insect fungi.</title>
        <authorList>
            <person name="Wichadakul D."/>
            <person name="Kobmoo N."/>
            <person name="Ingsriswang S."/>
            <person name="Tangphatsornruang S."/>
            <person name="Chantasingh D."/>
            <person name="Luangsa-ard J.J."/>
            <person name="Eurwilaichitr L."/>
        </authorList>
    </citation>
    <scope>NUCLEOTIDE SEQUENCE [LARGE SCALE GENOMIC DNA]</scope>
    <source>
        <strain evidence="3 4">BCC 54312</strain>
    </source>
</reference>
<gene>
    <name evidence="3" type="ORF">L249_7238</name>
</gene>
<dbReference type="Pfam" id="PF04912">
    <property type="entry name" value="Dynamitin"/>
    <property type="match status" value="1"/>
</dbReference>
<accession>A0A367LB48</accession>
<feature type="non-terminal residue" evidence="3">
    <location>
        <position position="399"/>
    </location>
</feature>
<dbReference type="GO" id="GO:0005737">
    <property type="term" value="C:cytoplasm"/>
    <property type="evidence" value="ECO:0007669"/>
    <property type="project" value="UniProtKB-SubCell"/>
</dbReference>
<name>A0A367LB48_9HYPO</name>
<evidence type="ECO:0000313" key="4">
    <source>
        <dbReference type="Proteomes" id="UP000253664"/>
    </source>
</evidence>
<sequence>MTLNKYAALPDLTTTNRETSEYEFDDIIDGDDDRPILRPRIRMKEALSRFQPAVVDARQADFSDRVDGKRRSYRASTRRQHILEDGTVELGNITDDDEDESPEKRIARLKREVDEAKQDFANRKLSSEEHEAFNDDRLDALSRALDDMSTATTGFSSVQQTAKFTPATSDAASVDGPTYTVTYAPDYQQSHALAKAADFDRRLAVMEEVLGISSSSTMDASGRDVLSRAVLPTLDSMEKQVTTLSQASTANLDAISRRVRTLAAEQEKLNDSRDKAKAFRDEFGKHAPASPTDEAEHEAKINALYAILPTIENLSPLLPPLLDRLRSLRAMHADAAAVSQTLDSIEAQQADMVSELKQWKEGLDKMETAIRNGEAAVRENVKVVEGWVKDLEKRLDQVE</sequence>
<dbReference type="EMBL" id="LKCN02000010">
    <property type="protein sequence ID" value="RCI11641.1"/>
    <property type="molecule type" value="Genomic_DNA"/>
</dbReference>
<dbReference type="GO" id="GO:0007017">
    <property type="term" value="P:microtubule-based process"/>
    <property type="evidence" value="ECO:0007669"/>
    <property type="project" value="InterPro"/>
</dbReference>
<dbReference type="AlphaFoldDB" id="A0A367LB48"/>